<accession>A0A7R9M7S0</accession>
<dbReference type="Pfam" id="PF03259">
    <property type="entry name" value="Robl_LC7"/>
    <property type="match status" value="1"/>
</dbReference>
<evidence type="ECO:0000256" key="1">
    <source>
        <dbReference type="ARBA" id="ARBA00007191"/>
    </source>
</evidence>
<dbReference type="Proteomes" id="UP000728032">
    <property type="component" value="Unassembled WGS sequence"/>
</dbReference>
<dbReference type="EMBL" id="OC923981">
    <property type="protein sequence ID" value="CAD7655207.1"/>
    <property type="molecule type" value="Genomic_DNA"/>
</dbReference>
<dbReference type="EMBL" id="CAJPVJ010009156">
    <property type="protein sequence ID" value="CAG2172394.1"/>
    <property type="molecule type" value="Genomic_DNA"/>
</dbReference>
<evidence type="ECO:0000259" key="2">
    <source>
        <dbReference type="SMART" id="SM00960"/>
    </source>
</evidence>
<protein>
    <recommendedName>
        <fullName evidence="2">Roadblock/LAMTOR2 domain-containing protein</fullName>
    </recommendedName>
</protein>
<dbReference type="AlphaFoldDB" id="A0A7R9M7S0"/>
<keyword evidence="4" id="KW-1185">Reference proteome</keyword>
<proteinExistence type="inferred from homology"/>
<feature type="domain" description="Roadblock/LAMTOR2" evidence="2">
    <location>
        <begin position="4"/>
        <end position="92"/>
    </location>
</feature>
<dbReference type="SMART" id="SM00960">
    <property type="entry name" value="Robl_LC7"/>
    <property type="match status" value="1"/>
</dbReference>
<dbReference type="Gene3D" id="3.30.450.30">
    <property type="entry name" value="Dynein light chain 2a, cytoplasmic"/>
    <property type="match status" value="1"/>
</dbReference>
<reference evidence="3" key="1">
    <citation type="submission" date="2020-11" db="EMBL/GenBank/DDBJ databases">
        <authorList>
            <person name="Tran Van P."/>
        </authorList>
    </citation>
    <scope>NUCLEOTIDE SEQUENCE</scope>
</reference>
<dbReference type="InterPro" id="IPR004942">
    <property type="entry name" value="Roadblock/LAMTOR2_dom"/>
</dbReference>
<dbReference type="PANTHER" id="PTHR10779">
    <property type="entry name" value="DYNEIN LIGHT CHAIN ROADBLOCK"/>
    <property type="match status" value="1"/>
</dbReference>
<name>A0A7R9M7S0_9ACAR</name>
<sequence length="99" mass="11014">MSEIDDTLKRIHSSHKGVIGVIVVDSDGVVIKSTLNESTDIQQSYGVTISQMVEKAKQALKDNDELTFLKIKTKRHEFVVVPDKDYVLITLINPNESSA</sequence>
<gene>
    <name evidence="3" type="ORF">ONB1V03_LOCUS11851</name>
</gene>
<dbReference type="SUPFAM" id="SSF103196">
    <property type="entry name" value="Roadblock/LC7 domain"/>
    <property type="match status" value="1"/>
</dbReference>
<evidence type="ECO:0000313" key="4">
    <source>
        <dbReference type="Proteomes" id="UP000728032"/>
    </source>
</evidence>
<organism evidence="3">
    <name type="scientific">Oppiella nova</name>
    <dbReference type="NCBI Taxonomy" id="334625"/>
    <lineage>
        <taxon>Eukaryota</taxon>
        <taxon>Metazoa</taxon>
        <taxon>Ecdysozoa</taxon>
        <taxon>Arthropoda</taxon>
        <taxon>Chelicerata</taxon>
        <taxon>Arachnida</taxon>
        <taxon>Acari</taxon>
        <taxon>Acariformes</taxon>
        <taxon>Sarcoptiformes</taxon>
        <taxon>Oribatida</taxon>
        <taxon>Brachypylina</taxon>
        <taxon>Oppioidea</taxon>
        <taxon>Oppiidae</taxon>
        <taxon>Oppiella</taxon>
    </lineage>
</organism>
<comment type="similarity">
    <text evidence="1">Belongs to the GAMAD family.</text>
</comment>
<dbReference type="OrthoDB" id="9985637at2759"/>
<evidence type="ECO:0000313" key="3">
    <source>
        <dbReference type="EMBL" id="CAD7655207.1"/>
    </source>
</evidence>